<dbReference type="AlphaFoldDB" id="A0A5B8RDG8"/>
<dbReference type="Pfam" id="PF02739">
    <property type="entry name" value="5_3_exonuc_N"/>
    <property type="match status" value="1"/>
</dbReference>
<dbReference type="InterPro" id="IPR036279">
    <property type="entry name" value="5-3_exonuclease_C_sf"/>
</dbReference>
<dbReference type="GO" id="GO:0003677">
    <property type="term" value="F:DNA binding"/>
    <property type="evidence" value="ECO:0007669"/>
    <property type="project" value="UniProtKB-KW"/>
</dbReference>
<dbReference type="SUPFAM" id="SSF47807">
    <property type="entry name" value="5' to 3' exonuclease, C-terminal subdomain"/>
    <property type="match status" value="1"/>
</dbReference>
<dbReference type="EMBL" id="MN079089">
    <property type="protein sequence ID" value="QEA04835.1"/>
    <property type="molecule type" value="Genomic_DNA"/>
</dbReference>
<keyword evidence="2" id="KW-0378">Hydrolase</keyword>
<dbReference type="SMART" id="SM00475">
    <property type="entry name" value="53EXOc"/>
    <property type="match status" value="1"/>
</dbReference>
<dbReference type="EC" id="2.7.7.7" evidence="5"/>
<dbReference type="SMART" id="SM00279">
    <property type="entry name" value="HhH2"/>
    <property type="match status" value="1"/>
</dbReference>
<keyword evidence="5" id="KW-0808">Transferase</keyword>
<protein>
    <submittedName>
        <fullName evidence="5">DNA polymerase I</fullName>
        <ecNumber evidence="5">2.7.7.7</ecNumber>
    </submittedName>
</protein>
<name>A0A5B8RDG8_9ZZZZ</name>
<dbReference type="Gene3D" id="1.10.150.20">
    <property type="entry name" value="5' to 3' exonuclease, C-terminal subdomain"/>
    <property type="match status" value="1"/>
</dbReference>
<keyword evidence="1" id="KW-0540">Nuclease</keyword>
<dbReference type="InterPro" id="IPR038969">
    <property type="entry name" value="FEN"/>
</dbReference>
<sequence>MYRPLYLIDASLYIFRAWFAVPEAVRDDSGACANAVHGFGSFLCDLIEYEGPSHVVCAFDESLTTSFRNELYPDYKANRPPPPPELERQFDVCRELAEALGVATLASPRYEADDLVGSAARHWREAGYHMVFVTADKDYAQLLEPGDWWWDAARDRWLDPAGVEETLGVPPGRVADLLALAGDAVDNIPGVPGIGTKTAAALLARAGSLDDLYADLDQVAASGVRGARRVRGLLETHREQAFLSRRLTRIRCDLPIAHAHEQAGWSGADPSALDAMALPVQLRNRTRRLPVADAMVAP</sequence>
<dbReference type="GO" id="GO:0008409">
    <property type="term" value="F:5'-3' exonuclease activity"/>
    <property type="evidence" value="ECO:0007669"/>
    <property type="project" value="InterPro"/>
</dbReference>
<dbReference type="InterPro" id="IPR020046">
    <property type="entry name" value="5-3_exonucl_a-hlix_arch_N"/>
</dbReference>
<dbReference type="Gene3D" id="3.40.50.1010">
    <property type="entry name" value="5'-nuclease"/>
    <property type="match status" value="1"/>
</dbReference>
<dbReference type="InterPro" id="IPR008918">
    <property type="entry name" value="HhH2"/>
</dbReference>
<dbReference type="GO" id="GO:0017108">
    <property type="term" value="F:5'-flap endonuclease activity"/>
    <property type="evidence" value="ECO:0007669"/>
    <property type="project" value="InterPro"/>
</dbReference>
<evidence type="ECO:0000259" key="4">
    <source>
        <dbReference type="SMART" id="SM00475"/>
    </source>
</evidence>
<dbReference type="InterPro" id="IPR002421">
    <property type="entry name" value="5-3_exonuclease"/>
</dbReference>
<keyword evidence="3" id="KW-0238">DNA-binding</keyword>
<dbReference type="InterPro" id="IPR029060">
    <property type="entry name" value="PIN-like_dom_sf"/>
</dbReference>
<accession>A0A5B8RDG8</accession>
<dbReference type="PANTHER" id="PTHR42646">
    <property type="entry name" value="FLAP ENDONUCLEASE XNI"/>
    <property type="match status" value="1"/>
</dbReference>
<dbReference type="CDD" id="cd09898">
    <property type="entry name" value="H3TH_53EXO"/>
    <property type="match status" value="1"/>
</dbReference>
<evidence type="ECO:0000256" key="1">
    <source>
        <dbReference type="ARBA" id="ARBA00022722"/>
    </source>
</evidence>
<dbReference type="SUPFAM" id="SSF88723">
    <property type="entry name" value="PIN domain-like"/>
    <property type="match status" value="1"/>
</dbReference>
<dbReference type="InterPro" id="IPR020045">
    <property type="entry name" value="DNA_polI_H3TH"/>
</dbReference>
<gene>
    <name evidence="5" type="primary">polA_2</name>
    <name evidence="5" type="ORF">KBTEX_01144</name>
</gene>
<dbReference type="GO" id="GO:0033567">
    <property type="term" value="P:DNA replication, Okazaki fragment processing"/>
    <property type="evidence" value="ECO:0007669"/>
    <property type="project" value="InterPro"/>
</dbReference>
<evidence type="ECO:0000313" key="5">
    <source>
        <dbReference type="EMBL" id="QEA04835.1"/>
    </source>
</evidence>
<dbReference type="FunFam" id="1.10.150.20:FF:000003">
    <property type="entry name" value="DNA polymerase I"/>
    <property type="match status" value="1"/>
</dbReference>
<organism evidence="5">
    <name type="scientific">uncultured organism</name>
    <dbReference type="NCBI Taxonomy" id="155900"/>
    <lineage>
        <taxon>unclassified sequences</taxon>
        <taxon>environmental samples</taxon>
    </lineage>
</organism>
<evidence type="ECO:0000256" key="2">
    <source>
        <dbReference type="ARBA" id="ARBA00022801"/>
    </source>
</evidence>
<dbReference type="GO" id="GO:0003887">
    <property type="term" value="F:DNA-directed DNA polymerase activity"/>
    <property type="evidence" value="ECO:0007669"/>
    <property type="project" value="UniProtKB-EC"/>
</dbReference>
<proteinExistence type="predicted"/>
<dbReference type="CDD" id="cd09859">
    <property type="entry name" value="PIN_53EXO"/>
    <property type="match status" value="1"/>
</dbReference>
<reference evidence="5" key="1">
    <citation type="submission" date="2019-06" db="EMBL/GenBank/DDBJ databases">
        <authorList>
            <person name="Murdoch R.W."/>
            <person name="Fathepure B."/>
        </authorList>
    </citation>
    <scope>NUCLEOTIDE SEQUENCE</scope>
</reference>
<keyword evidence="5" id="KW-0548">Nucleotidyltransferase</keyword>
<feature type="domain" description="5'-3' exonuclease" evidence="4">
    <location>
        <begin position="1"/>
        <end position="266"/>
    </location>
</feature>
<dbReference type="PANTHER" id="PTHR42646:SF2">
    <property type="entry name" value="5'-3' EXONUCLEASE FAMILY PROTEIN"/>
    <property type="match status" value="1"/>
</dbReference>
<dbReference type="Pfam" id="PF01367">
    <property type="entry name" value="5_3_exonuc"/>
    <property type="match status" value="1"/>
</dbReference>
<evidence type="ECO:0000256" key="3">
    <source>
        <dbReference type="ARBA" id="ARBA00023125"/>
    </source>
</evidence>